<protein>
    <recommendedName>
        <fullName evidence="4">Fibronectin type III domain-containing protein</fullName>
    </recommendedName>
</protein>
<gene>
    <name evidence="2" type="ORF">FJY68_10400</name>
</gene>
<name>A0A937XF31_UNCW3</name>
<comment type="caution">
    <text evidence="2">The sequence shown here is derived from an EMBL/GenBank/DDBJ whole genome shotgun (WGS) entry which is preliminary data.</text>
</comment>
<accession>A0A937XF31</accession>
<feature type="signal peptide" evidence="1">
    <location>
        <begin position="1"/>
        <end position="24"/>
    </location>
</feature>
<evidence type="ECO:0000313" key="2">
    <source>
        <dbReference type="EMBL" id="MBM3332238.1"/>
    </source>
</evidence>
<dbReference type="SUPFAM" id="SSF49299">
    <property type="entry name" value="PKD domain"/>
    <property type="match status" value="1"/>
</dbReference>
<dbReference type="Proteomes" id="UP000779900">
    <property type="component" value="Unassembled WGS sequence"/>
</dbReference>
<dbReference type="PROSITE" id="PS51257">
    <property type="entry name" value="PROKAR_LIPOPROTEIN"/>
    <property type="match status" value="1"/>
</dbReference>
<evidence type="ECO:0000313" key="3">
    <source>
        <dbReference type="Proteomes" id="UP000779900"/>
    </source>
</evidence>
<reference evidence="2" key="1">
    <citation type="submission" date="2019-03" db="EMBL/GenBank/DDBJ databases">
        <title>Lake Tanganyika Metagenome-Assembled Genomes (MAGs).</title>
        <authorList>
            <person name="Tran P."/>
        </authorList>
    </citation>
    <scope>NUCLEOTIDE SEQUENCE</scope>
    <source>
        <strain evidence="2">K_DeepCast_150m_m2_040</strain>
    </source>
</reference>
<organism evidence="2 3">
    <name type="scientific">candidate division WOR-3 bacterium</name>
    <dbReference type="NCBI Taxonomy" id="2052148"/>
    <lineage>
        <taxon>Bacteria</taxon>
        <taxon>Bacteria division WOR-3</taxon>
    </lineage>
</organism>
<evidence type="ECO:0000256" key="1">
    <source>
        <dbReference type="SAM" id="SignalP"/>
    </source>
</evidence>
<keyword evidence="1" id="KW-0732">Signal</keyword>
<evidence type="ECO:0008006" key="4">
    <source>
        <dbReference type="Google" id="ProtNLM"/>
    </source>
</evidence>
<dbReference type="Gene3D" id="2.60.40.10">
    <property type="entry name" value="Immunoglobulins"/>
    <property type="match status" value="1"/>
</dbReference>
<dbReference type="InterPro" id="IPR035986">
    <property type="entry name" value="PKD_dom_sf"/>
</dbReference>
<dbReference type="EMBL" id="VGIR01000069">
    <property type="protein sequence ID" value="MBM3332238.1"/>
    <property type="molecule type" value="Genomic_DNA"/>
</dbReference>
<proteinExistence type="predicted"/>
<sequence>MKRIIATLSLAACILIGAGCNANKAPATPGAPAGPIVGMVGDSLSYLVATADPESDSVRYRVDWGDALGDWSRFFASAESCTVGHTWLVRDTYAVKVQAEDAHGKASYWSPASVVSIESLCRR</sequence>
<dbReference type="AlphaFoldDB" id="A0A937XF31"/>
<feature type="chain" id="PRO_5037488004" description="Fibronectin type III domain-containing protein" evidence="1">
    <location>
        <begin position="25"/>
        <end position="123"/>
    </location>
</feature>
<dbReference type="InterPro" id="IPR013783">
    <property type="entry name" value="Ig-like_fold"/>
</dbReference>